<dbReference type="SUPFAM" id="SSF55785">
    <property type="entry name" value="PYP-like sensor domain (PAS domain)"/>
    <property type="match status" value="1"/>
</dbReference>
<dbReference type="InterPro" id="IPR025944">
    <property type="entry name" value="Sigma_54_int_dom_CS"/>
</dbReference>
<dbReference type="OrthoDB" id="9762726at2"/>
<dbReference type="FunFam" id="3.40.50.300:FF:000006">
    <property type="entry name" value="DNA-binding transcriptional regulator NtrC"/>
    <property type="match status" value="1"/>
</dbReference>
<evidence type="ECO:0000313" key="8">
    <source>
        <dbReference type="EMBL" id="PWL16531.1"/>
    </source>
</evidence>
<dbReference type="GO" id="GO:0006355">
    <property type="term" value="P:regulation of DNA-templated transcription"/>
    <property type="evidence" value="ECO:0007669"/>
    <property type="project" value="InterPro"/>
</dbReference>
<dbReference type="PROSITE" id="PS00688">
    <property type="entry name" value="SIGMA54_INTERACT_3"/>
    <property type="match status" value="1"/>
</dbReference>
<dbReference type="InterPro" id="IPR002197">
    <property type="entry name" value="HTH_Fis"/>
</dbReference>
<evidence type="ECO:0000256" key="1">
    <source>
        <dbReference type="ARBA" id="ARBA00022741"/>
    </source>
</evidence>
<dbReference type="PROSITE" id="PS50045">
    <property type="entry name" value="SIGMA54_INTERACT_4"/>
    <property type="match status" value="1"/>
</dbReference>
<keyword evidence="4" id="KW-0805">Transcription regulation</keyword>
<proteinExistence type="predicted"/>
<evidence type="ECO:0000259" key="7">
    <source>
        <dbReference type="PROSITE" id="PS50045"/>
    </source>
</evidence>
<evidence type="ECO:0000256" key="6">
    <source>
        <dbReference type="ARBA" id="ARBA00023163"/>
    </source>
</evidence>
<dbReference type="InterPro" id="IPR003593">
    <property type="entry name" value="AAA+_ATPase"/>
</dbReference>
<organism evidence="8 9">
    <name type="scientific">Falsochrobactrum shanghaiense</name>
    <dbReference type="NCBI Taxonomy" id="2201899"/>
    <lineage>
        <taxon>Bacteria</taxon>
        <taxon>Pseudomonadati</taxon>
        <taxon>Pseudomonadota</taxon>
        <taxon>Alphaproteobacteria</taxon>
        <taxon>Hyphomicrobiales</taxon>
        <taxon>Brucellaceae</taxon>
        <taxon>Falsochrobactrum</taxon>
    </lineage>
</organism>
<dbReference type="InterPro" id="IPR025662">
    <property type="entry name" value="Sigma_54_int_dom_ATP-bd_1"/>
</dbReference>
<dbReference type="InterPro" id="IPR002078">
    <property type="entry name" value="Sigma_54_int"/>
</dbReference>
<comment type="caution">
    <text evidence="8">The sequence shown here is derived from an EMBL/GenBank/DDBJ whole genome shotgun (WGS) entry which is preliminary data.</text>
</comment>
<dbReference type="InterPro" id="IPR027417">
    <property type="entry name" value="P-loop_NTPase"/>
</dbReference>
<dbReference type="CDD" id="cd00009">
    <property type="entry name" value="AAA"/>
    <property type="match status" value="1"/>
</dbReference>
<keyword evidence="2" id="KW-0067">ATP-binding</keyword>
<name>A0A316J5D1_9HYPH</name>
<dbReference type="GO" id="GO:0000160">
    <property type="term" value="P:phosphorelay signal transduction system"/>
    <property type="evidence" value="ECO:0007669"/>
    <property type="project" value="UniProtKB-KW"/>
</dbReference>
<feature type="domain" description="Sigma-54 factor interaction" evidence="7">
    <location>
        <begin position="197"/>
        <end position="427"/>
    </location>
</feature>
<keyword evidence="3" id="KW-0902">Two-component regulatory system</keyword>
<dbReference type="SUPFAM" id="SSF52540">
    <property type="entry name" value="P-loop containing nucleoside triphosphate hydrolases"/>
    <property type="match status" value="1"/>
</dbReference>
<dbReference type="PROSITE" id="PS00675">
    <property type="entry name" value="SIGMA54_INTERACT_1"/>
    <property type="match status" value="1"/>
</dbReference>
<dbReference type="Gene3D" id="3.40.50.300">
    <property type="entry name" value="P-loop containing nucleotide triphosphate hydrolases"/>
    <property type="match status" value="1"/>
</dbReference>
<dbReference type="SUPFAM" id="SSF46689">
    <property type="entry name" value="Homeodomain-like"/>
    <property type="match status" value="1"/>
</dbReference>
<dbReference type="Pfam" id="PF00158">
    <property type="entry name" value="Sigma54_activat"/>
    <property type="match status" value="1"/>
</dbReference>
<dbReference type="EMBL" id="QGDB01000009">
    <property type="protein sequence ID" value="PWL16531.1"/>
    <property type="molecule type" value="Genomic_DNA"/>
</dbReference>
<evidence type="ECO:0000256" key="2">
    <source>
        <dbReference type="ARBA" id="ARBA00022840"/>
    </source>
</evidence>
<protein>
    <submittedName>
        <fullName evidence="8">Sigma-54-dependent Fis family transcriptional regulator</fullName>
    </submittedName>
</protein>
<sequence>MDIEWRRDAVTRRLMPILFRDKTYAALVAPVDDAIIILITEKVSETVINFIANVDFAFDIIDHLLTDPYDAMAVVDINEKLAFMSPAHEKFFGLEPGQAWGKNVRDVIENSGLPHVIKTGIAEVGHIHRMNGKERVVTRQPIRHKGEIVGAIGRVMFKGPQQVEALARRINALESEIAFYKTTVKEENRGERFLDAIIGDSFVIKSVREQIRKVAPLDIPVLIRGESGTGKELVAQALHMMSPRQDGRLVTVNAAALPASLVESELFGYEAGSFTGADRKGRAGKFELADRGTIFLDEIGDMPLEVQSKLLRVLQDRIVERVGSDKPKHVDFRLCSATNRDLEEFVTEGRFRLDLFYRISPVCISLPSLEERIEDIPLLLRHFLLDLARQYHRAVPEISLEVQEYLMSRQWPGNVRQLRHEVERAFVFCENNQLTVADFGKVEATGVPTAAVPRHHPQPAGDETTGALRQAVDRVEAEMIASAMARFNGNKKKVAEHLGVSRSYLYKKLGL</sequence>
<dbReference type="Gene3D" id="1.10.10.60">
    <property type="entry name" value="Homeodomain-like"/>
    <property type="match status" value="1"/>
</dbReference>
<gene>
    <name evidence="8" type="ORF">DKP76_16960</name>
</gene>
<dbReference type="Proteomes" id="UP000245865">
    <property type="component" value="Unassembled WGS sequence"/>
</dbReference>
<evidence type="ECO:0000256" key="5">
    <source>
        <dbReference type="ARBA" id="ARBA00023159"/>
    </source>
</evidence>
<dbReference type="GO" id="GO:0005524">
    <property type="term" value="F:ATP binding"/>
    <property type="evidence" value="ECO:0007669"/>
    <property type="project" value="UniProtKB-KW"/>
</dbReference>
<keyword evidence="9" id="KW-1185">Reference proteome</keyword>
<dbReference type="InterPro" id="IPR058031">
    <property type="entry name" value="AAA_lid_NorR"/>
</dbReference>
<keyword evidence="1" id="KW-0547">Nucleotide-binding</keyword>
<dbReference type="Gene3D" id="1.10.8.60">
    <property type="match status" value="1"/>
</dbReference>
<evidence type="ECO:0000256" key="4">
    <source>
        <dbReference type="ARBA" id="ARBA00023015"/>
    </source>
</evidence>
<accession>A0A316J5D1</accession>
<dbReference type="Pfam" id="PF25601">
    <property type="entry name" value="AAA_lid_14"/>
    <property type="match status" value="1"/>
</dbReference>
<dbReference type="Gene3D" id="3.30.450.20">
    <property type="entry name" value="PAS domain"/>
    <property type="match status" value="1"/>
</dbReference>
<dbReference type="Pfam" id="PF02954">
    <property type="entry name" value="HTH_8"/>
    <property type="match status" value="1"/>
</dbReference>
<reference evidence="8 9" key="1">
    <citation type="submission" date="2018-05" db="EMBL/GenBank/DDBJ databases">
        <title>Comparative genomic sequence analysis between strain HN4 and CCM 8460T (Falsochrobactrum ovis) will provide more evidence to prove that HN4 is a new species of Falsochrobactrum.</title>
        <authorList>
            <person name="Lyu W."/>
            <person name="Sun L."/>
            <person name="Yao L."/>
        </authorList>
    </citation>
    <scope>NUCLEOTIDE SEQUENCE [LARGE SCALE GENOMIC DNA]</scope>
    <source>
        <strain evidence="8 9">HN4</strain>
    </source>
</reference>
<dbReference type="InterPro" id="IPR009057">
    <property type="entry name" value="Homeodomain-like_sf"/>
</dbReference>
<dbReference type="PRINTS" id="PR01590">
    <property type="entry name" value="HTHFIS"/>
</dbReference>
<dbReference type="InterPro" id="IPR035965">
    <property type="entry name" value="PAS-like_dom_sf"/>
</dbReference>
<evidence type="ECO:0000313" key="9">
    <source>
        <dbReference type="Proteomes" id="UP000245865"/>
    </source>
</evidence>
<dbReference type="AlphaFoldDB" id="A0A316J5D1"/>
<dbReference type="SMART" id="SM00382">
    <property type="entry name" value="AAA"/>
    <property type="match status" value="1"/>
</dbReference>
<dbReference type="PANTHER" id="PTHR32071">
    <property type="entry name" value="TRANSCRIPTIONAL REGULATORY PROTEIN"/>
    <property type="match status" value="1"/>
</dbReference>
<dbReference type="PANTHER" id="PTHR32071:SF57">
    <property type="entry name" value="C4-DICARBOXYLATE TRANSPORT TRANSCRIPTIONAL REGULATORY PROTEIN DCTD"/>
    <property type="match status" value="1"/>
</dbReference>
<keyword evidence="5" id="KW-0010">Activator</keyword>
<dbReference type="GO" id="GO:0043565">
    <property type="term" value="F:sequence-specific DNA binding"/>
    <property type="evidence" value="ECO:0007669"/>
    <property type="project" value="InterPro"/>
</dbReference>
<evidence type="ECO:0000256" key="3">
    <source>
        <dbReference type="ARBA" id="ARBA00023012"/>
    </source>
</evidence>
<keyword evidence="6" id="KW-0804">Transcription</keyword>